<evidence type="ECO:0000313" key="4">
    <source>
        <dbReference type="EMBL" id="CAF1466380.1"/>
    </source>
</evidence>
<sequence length="477" mass="55158">MVNNTTQDIQDSNEELKEIINYCDRFREKLVEEKEDSQDHSLIEQINAWEDDSIKKIQQTAERCRELVVEYREVYFQNIEQRFSRLSERIVQTQKENKLDETNLNEFKRTLMALGKRLTNPIIISIQKHAQLFIHPISIISSKTSTDISFIMKDRPLTNQKPLVQQDESTFEEYGNILTGENGKGEELNQLCHPGGIFVDKNKTIFIADWGNNRIVEWKYDAKQGHVIAGGNGQGNQMNQLYRPTNVIVDQQSQSLIIADSMNKRVIRWFNGQTQEILIENICCWGLAMDKNRFLYVTDTEKNEVRKWKLEKIIENKEGTLVAGGNGKGNQLNQFNHPTFIFVDDHRSVYVSDSKNHRVMKWTRDAGEGIIVAGGNDEGSDLNQLLHPRGLLVDQWGKIYVADWGNHRIVRWDKDAAKGEIIVGGNWKGHGLNQMNSPCGLAFDFEGNLYVAEWRNHRIVRFDKSVDKPFNGKRKKY</sequence>
<protein>
    <recommendedName>
        <fullName evidence="3">SMP-30/Gluconolactonase/LRE-like region domain-containing protein</fullName>
    </recommendedName>
</protein>
<dbReference type="OrthoDB" id="423498at2759"/>
<dbReference type="GO" id="GO:0000209">
    <property type="term" value="P:protein polyubiquitination"/>
    <property type="evidence" value="ECO:0007669"/>
    <property type="project" value="TreeGrafter"/>
</dbReference>
<accession>A0A815QSH1</accession>
<dbReference type="InterPro" id="IPR001258">
    <property type="entry name" value="NHL_repeat"/>
</dbReference>
<reference evidence="4" key="1">
    <citation type="submission" date="2021-02" db="EMBL/GenBank/DDBJ databases">
        <authorList>
            <person name="Nowell W R."/>
        </authorList>
    </citation>
    <scope>NUCLEOTIDE SEQUENCE</scope>
</reference>
<gene>
    <name evidence="4" type="ORF">EDS130_LOCUS40489</name>
</gene>
<organism evidence="4 5">
    <name type="scientific">Adineta ricciae</name>
    <name type="common">Rotifer</name>
    <dbReference type="NCBI Taxonomy" id="249248"/>
    <lineage>
        <taxon>Eukaryota</taxon>
        <taxon>Metazoa</taxon>
        <taxon>Spiralia</taxon>
        <taxon>Gnathifera</taxon>
        <taxon>Rotifera</taxon>
        <taxon>Eurotatoria</taxon>
        <taxon>Bdelloidea</taxon>
        <taxon>Adinetida</taxon>
        <taxon>Adinetidae</taxon>
        <taxon>Adineta</taxon>
    </lineage>
</organism>
<dbReference type="GO" id="GO:0043161">
    <property type="term" value="P:proteasome-mediated ubiquitin-dependent protein catabolic process"/>
    <property type="evidence" value="ECO:0007669"/>
    <property type="project" value="TreeGrafter"/>
</dbReference>
<dbReference type="CDD" id="cd05819">
    <property type="entry name" value="NHL"/>
    <property type="match status" value="1"/>
</dbReference>
<dbReference type="GO" id="GO:0008270">
    <property type="term" value="F:zinc ion binding"/>
    <property type="evidence" value="ECO:0007669"/>
    <property type="project" value="UniProtKB-KW"/>
</dbReference>
<dbReference type="PANTHER" id="PTHR24104:SF25">
    <property type="entry name" value="PROTEIN LIN-41"/>
    <property type="match status" value="1"/>
</dbReference>
<evidence type="ECO:0000313" key="5">
    <source>
        <dbReference type="Proteomes" id="UP000663852"/>
    </source>
</evidence>
<comment type="caution">
    <text evidence="4">The sequence shown here is derived from an EMBL/GenBank/DDBJ whole genome shotgun (WGS) entry which is preliminary data.</text>
</comment>
<dbReference type="Gene3D" id="2.40.10.500">
    <property type="match status" value="1"/>
</dbReference>
<dbReference type="InterPro" id="IPR013658">
    <property type="entry name" value="SGL"/>
</dbReference>
<evidence type="ECO:0000256" key="2">
    <source>
        <dbReference type="PROSITE-ProRule" id="PRU00504"/>
    </source>
</evidence>
<keyword evidence="1" id="KW-0677">Repeat</keyword>
<name>A0A815QSH1_ADIRI</name>
<feature type="repeat" description="NHL" evidence="2">
    <location>
        <begin position="334"/>
        <end position="365"/>
    </location>
</feature>
<dbReference type="InterPro" id="IPR011042">
    <property type="entry name" value="6-blade_b-propeller_TolB-like"/>
</dbReference>
<feature type="repeat" description="NHL" evidence="2">
    <location>
        <begin position="379"/>
        <end position="415"/>
    </location>
</feature>
<dbReference type="GO" id="GO:0061630">
    <property type="term" value="F:ubiquitin protein ligase activity"/>
    <property type="evidence" value="ECO:0007669"/>
    <property type="project" value="TreeGrafter"/>
</dbReference>
<dbReference type="PANTHER" id="PTHR24104">
    <property type="entry name" value="E3 UBIQUITIN-PROTEIN LIGASE NHLRC1-RELATED"/>
    <property type="match status" value="1"/>
</dbReference>
<feature type="domain" description="SMP-30/Gluconolactonase/LRE-like region" evidence="3">
    <location>
        <begin position="342"/>
        <end position="416"/>
    </location>
</feature>
<dbReference type="InterPro" id="IPR050952">
    <property type="entry name" value="TRIM-NHL_E3_ligases"/>
</dbReference>
<dbReference type="Pfam" id="PF08450">
    <property type="entry name" value="SGL"/>
    <property type="match status" value="1"/>
</dbReference>
<dbReference type="EMBL" id="CAJNOJ010000490">
    <property type="protein sequence ID" value="CAF1466380.1"/>
    <property type="molecule type" value="Genomic_DNA"/>
</dbReference>
<feature type="repeat" description="NHL" evidence="2">
    <location>
        <begin position="428"/>
        <end position="465"/>
    </location>
</feature>
<evidence type="ECO:0000259" key="3">
    <source>
        <dbReference type="Pfam" id="PF08450"/>
    </source>
</evidence>
<dbReference type="AlphaFoldDB" id="A0A815QSH1"/>
<dbReference type="Gene3D" id="2.120.10.30">
    <property type="entry name" value="TolB, C-terminal domain"/>
    <property type="match status" value="2"/>
</dbReference>
<evidence type="ECO:0000256" key="1">
    <source>
        <dbReference type="ARBA" id="ARBA00022737"/>
    </source>
</evidence>
<dbReference type="SUPFAM" id="SSF63825">
    <property type="entry name" value="YWTD domain"/>
    <property type="match status" value="1"/>
</dbReference>
<dbReference type="Proteomes" id="UP000663852">
    <property type="component" value="Unassembled WGS sequence"/>
</dbReference>
<dbReference type="PROSITE" id="PS51125">
    <property type="entry name" value="NHL"/>
    <property type="match status" value="3"/>
</dbReference>
<proteinExistence type="predicted"/>